<protein>
    <recommendedName>
        <fullName evidence="1">C2 domain-containing protein</fullName>
    </recommendedName>
</protein>
<dbReference type="GO" id="GO:0030276">
    <property type="term" value="F:clathrin binding"/>
    <property type="evidence" value="ECO:0007669"/>
    <property type="project" value="TreeGrafter"/>
</dbReference>
<dbReference type="GO" id="GO:0017156">
    <property type="term" value="P:calcium-ion regulated exocytosis"/>
    <property type="evidence" value="ECO:0007669"/>
    <property type="project" value="TreeGrafter"/>
</dbReference>
<name>A0A0B6ZM76_9EUPU</name>
<dbReference type="PANTHER" id="PTHR10024:SF377">
    <property type="entry name" value="SYNAPTOTAGMIN-15-LIKE ISOFORM X1"/>
    <property type="match status" value="1"/>
</dbReference>
<organism evidence="2">
    <name type="scientific">Arion vulgaris</name>
    <dbReference type="NCBI Taxonomy" id="1028688"/>
    <lineage>
        <taxon>Eukaryota</taxon>
        <taxon>Metazoa</taxon>
        <taxon>Spiralia</taxon>
        <taxon>Lophotrochozoa</taxon>
        <taxon>Mollusca</taxon>
        <taxon>Gastropoda</taxon>
        <taxon>Heterobranchia</taxon>
        <taxon>Euthyneura</taxon>
        <taxon>Panpulmonata</taxon>
        <taxon>Eupulmonata</taxon>
        <taxon>Stylommatophora</taxon>
        <taxon>Helicina</taxon>
        <taxon>Arionoidea</taxon>
        <taxon>Arionidae</taxon>
        <taxon>Arion</taxon>
    </lineage>
</organism>
<dbReference type="InterPro" id="IPR000008">
    <property type="entry name" value="C2_dom"/>
</dbReference>
<dbReference type="GO" id="GO:0070382">
    <property type="term" value="C:exocytic vesicle"/>
    <property type="evidence" value="ECO:0007669"/>
    <property type="project" value="TreeGrafter"/>
</dbReference>
<dbReference type="EMBL" id="HACG01022617">
    <property type="protein sequence ID" value="CEK69482.1"/>
    <property type="molecule type" value="Transcribed_RNA"/>
</dbReference>
<dbReference type="Pfam" id="PF00168">
    <property type="entry name" value="C2"/>
    <property type="match status" value="1"/>
</dbReference>
<dbReference type="InterPro" id="IPR035892">
    <property type="entry name" value="C2_domain_sf"/>
</dbReference>
<dbReference type="GO" id="GO:0005886">
    <property type="term" value="C:plasma membrane"/>
    <property type="evidence" value="ECO:0007669"/>
    <property type="project" value="TreeGrafter"/>
</dbReference>
<dbReference type="GO" id="GO:0005544">
    <property type="term" value="F:calcium-dependent phospholipid binding"/>
    <property type="evidence" value="ECO:0007669"/>
    <property type="project" value="TreeGrafter"/>
</dbReference>
<proteinExistence type="predicted"/>
<accession>A0A0B6ZM76</accession>
<dbReference type="Gene3D" id="2.60.40.150">
    <property type="entry name" value="C2 domain"/>
    <property type="match status" value="1"/>
</dbReference>
<dbReference type="SUPFAM" id="SSF49562">
    <property type="entry name" value="C2 domain (Calcium/lipid-binding domain, CaLB)"/>
    <property type="match status" value="1"/>
</dbReference>
<evidence type="ECO:0000259" key="1">
    <source>
        <dbReference type="PROSITE" id="PS50004"/>
    </source>
</evidence>
<dbReference type="PROSITE" id="PS50004">
    <property type="entry name" value="C2"/>
    <property type="match status" value="1"/>
</dbReference>
<dbReference type="GO" id="GO:0001786">
    <property type="term" value="F:phosphatidylserine binding"/>
    <property type="evidence" value="ECO:0007669"/>
    <property type="project" value="TreeGrafter"/>
</dbReference>
<dbReference type="GO" id="GO:0000149">
    <property type="term" value="F:SNARE binding"/>
    <property type="evidence" value="ECO:0007669"/>
    <property type="project" value="TreeGrafter"/>
</dbReference>
<reference evidence="2" key="1">
    <citation type="submission" date="2014-12" db="EMBL/GenBank/DDBJ databases">
        <title>Insight into the proteome of Arion vulgaris.</title>
        <authorList>
            <person name="Aradska J."/>
            <person name="Bulat T."/>
            <person name="Smidak R."/>
            <person name="Sarate P."/>
            <person name="Gangsoo J."/>
            <person name="Sialana F."/>
            <person name="Bilban M."/>
            <person name="Lubec G."/>
        </authorList>
    </citation>
    <scope>NUCLEOTIDE SEQUENCE</scope>
    <source>
        <tissue evidence="2">Skin</tissue>
    </source>
</reference>
<dbReference type="GO" id="GO:0005509">
    <property type="term" value="F:calcium ion binding"/>
    <property type="evidence" value="ECO:0007669"/>
    <property type="project" value="TreeGrafter"/>
</dbReference>
<gene>
    <name evidence="2" type="primary">ORF70359</name>
</gene>
<sequence>MKVAIHRAKNLNYLEDYPDMDIYVRVQLFYGHKCHRVKRTIARQGGTDIIFNESLSFTVNGKQMDSCNMAISLMLTASHVYSTAEIEHGRIVLGSFMFARGEGLVHWQEMLSQPKMATTHWHSLTNVAASP</sequence>
<dbReference type="AlphaFoldDB" id="A0A0B6ZM76"/>
<dbReference type="PANTHER" id="PTHR10024">
    <property type="entry name" value="SYNAPTOTAGMIN"/>
    <property type="match status" value="1"/>
</dbReference>
<feature type="domain" description="C2" evidence="1">
    <location>
        <begin position="1"/>
        <end position="122"/>
    </location>
</feature>
<evidence type="ECO:0000313" key="2">
    <source>
        <dbReference type="EMBL" id="CEK69482.1"/>
    </source>
</evidence>